<dbReference type="Proteomes" id="UP000534186">
    <property type="component" value="Unassembled WGS sequence"/>
</dbReference>
<feature type="signal peptide" evidence="1">
    <location>
        <begin position="1"/>
        <end position="37"/>
    </location>
</feature>
<proteinExistence type="predicted"/>
<evidence type="ECO:0008006" key="4">
    <source>
        <dbReference type="Google" id="ProtNLM"/>
    </source>
</evidence>
<reference evidence="2 3" key="1">
    <citation type="submission" date="2020-07" db="EMBL/GenBank/DDBJ databases">
        <title>Genomic Encyclopedia of Type Strains, Phase IV (KMG-V): Genome sequencing to study the core and pangenomes of soil and plant-associated prokaryotes.</title>
        <authorList>
            <person name="Whitman W."/>
        </authorList>
    </citation>
    <scope>NUCLEOTIDE SEQUENCE [LARGE SCALE GENOMIC DNA]</scope>
    <source>
        <strain evidence="2 3">M8UP30</strain>
    </source>
</reference>
<organism evidence="2 3">
    <name type="scientific">Tunturiibacter lichenicola</name>
    <dbReference type="NCBI Taxonomy" id="2051959"/>
    <lineage>
        <taxon>Bacteria</taxon>
        <taxon>Pseudomonadati</taxon>
        <taxon>Acidobacteriota</taxon>
        <taxon>Terriglobia</taxon>
        <taxon>Terriglobales</taxon>
        <taxon>Acidobacteriaceae</taxon>
        <taxon>Tunturiibacter</taxon>
    </lineage>
</organism>
<gene>
    <name evidence="2" type="ORF">HDF12_003063</name>
</gene>
<name>A0A7Y9T5T6_9BACT</name>
<keyword evidence="1" id="KW-0732">Signal</keyword>
<evidence type="ECO:0000313" key="2">
    <source>
        <dbReference type="EMBL" id="NYF52664.1"/>
    </source>
</evidence>
<sequence>MTSPFTKTGKTSSWPLLAKSFAALSLTTLAASIPASAQDHDRDADIHFYPGNLVVSRSVYDNNPNNVKVGALLPPNCANTTVPCVAATNDGTFPFVFNNVLADGSFGITSKVYLDQITPFGFLLDSLEVPNSSQRNIRSESNQLVTSFSSKSEEALNLSTDGKLLTFVDYVAPVNTIDVSNSNTPGVIDPTNPVGVAYYRAVATVNRSGKFTFTETNAYSGNNGRAAIFNNTNGASFFYTSGNAGNGSNPQPNGVILGAGAQIIDPANAPESFQNPGAPTPVASFSVTLLGDKADKIGKDDNFRGLTVFNNVLYFTKGSGGNGVNTVYFVDTTGTACPNGVGVPAVGATLPISPLAYDPTKLQTSGLPSNMCILAGFPTALAKTANPLAFPFGIWFANADTLYVADEGDGFASDTTLYTHAAAQTSAGIQKWIFNASTKTWSRAYTLQTGLELGVPYTVNKYPTGTNSATSLPWSPATDGVRNLTGKITDDGKVTLYAITSTVSGSGDQGADPNRLVAVTDDLSNTDAAKVAKEKFTILRKADFAEVLRGVSFTPGTRPDHDRW</sequence>
<comment type="caution">
    <text evidence="2">The sequence shown here is derived from an EMBL/GenBank/DDBJ whole genome shotgun (WGS) entry which is preliminary data.</text>
</comment>
<evidence type="ECO:0000313" key="3">
    <source>
        <dbReference type="Proteomes" id="UP000534186"/>
    </source>
</evidence>
<dbReference type="AlphaFoldDB" id="A0A7Y9T5T6"/>
<accession>A0A7Y9T5T6</accession>
<dbReference type="EMBL" id="JACCCV010000002">
    <property type="protein sequence ID" value="NYF52664.1"/>
    <property type="molecule type" value="Genomic_DNA"/>
</dbReference>
<evidence type="ECO:0000256" key="1">
    <source>
        <dbReference type="SAM" id="SignalP"/>
    </source>
</evidence>
<protein>
    <recommendedName>
        <fullName evidence="4">TIGR03118 family protein</fullName>
    </recommendedName>
</protein>
<feature type="chain" id="PRO_5030821943" description="TIGR03118 family protein" evidence="1">
    <location>
        <begin position="38"/>
        <end position="564"/>
    </location>
</feature>